<dbReference type="GO" id="GO:0051015">
    <property type="term" value="F:actin filament binding"/>
    <property type="evidence" value="ECO:0007669"/>
    <property type="project" value="TreeGrafter"/>
</dbReference>
<dbReference type="Pfam" id="PF16300">
    <property type="entry name" value="WD40_4"/>
    <property type="match status" value="1"/>
</dbReference>
<evidence type="ECO:0000313" key="1">
    <source>
        <dbReference type="Ensembl" id="ENSSRHP00000070701.1"/>
    </source>
</evidence>
<evidence type="ECO:0000313" key="2">
    <source>
        <dbReference type="Proteomes" id="UP000472270"/>
    </source>
</evidence>
<dbReference type="AlphaFoldDB" id="A0A673L140"/>
<protein>
    <submittedName>
        <fullName evidence="1">Uncharacterized protein</fullName>
    </submittedName>
</protein>
<sequence length="79" mass="8981">MEQICAKFGVSQCEIFRFYKLVTLKGLLFCVCVLCPLQSESYQEDIFLMTAGTESALSAAEWLGGIDRGDVFIFMYFKE</sequence>
<keyword evidence="2" id="KW-1185">Reference proteome</keyword>
<accession>A0A673L140</accession>
<proteinExistence type="predicted"/>
<reference evidence="1" key="2">
    <citation type="submission" date="2025-09" db="UniProtKB">
        <authorList>
            <consortium name="Ensembl"/>
        </authorList>
    </citation>
    <scope>IDENTIFICATION</scope>
</reference>
<dbReference type="PANTHER" id="PTHR10856:SF17">
    <property type="entry name" value="CORONIN-2B"/>
    <property type="match status" value="1"/>
</dbReference>
<organism evidence="1 2">
    <name type="scientific">Sinocyclocheilus rhinocerous</name>
    <dbReference type="NCBI Taxonomy" id="307959"/>
    <lineage>
        <taxon>Eukaryota</taxon>
        <taxon>Metazoa</taxon>
        <taxon>Chordata</taxon>
        <taxon>Craniata</taxon>
        <taxon>Vertebrata</taxon>
        <taxon>Euteleostomi</taxon>
        <taxon>Actinopterygii</taxon>
        <taxon>Neopterygii</taxon>
        <taxon>Teleostei</taxon>
        <taxon>Ostariophysi</taxon>
        <taxon>Cypriniformes</taxon>
        <taxon>Cyprinidae</taxon>
        <taxon>Cyprininae</taxon>
        <taxon>Sinocyclocheilus</taxon>
    </lineage>
</organism>
<name>A0A673L140_9TELE</name>
<dbReference type="InterPro" id="IPR015505">
    <property type="entry name" value="Coronin"/>
</dbReference>
<dbReference type="SMART" id="SM01167">
    <property type="entry name" value="DUF1900"/>
    <property type="match status" value="1"/>
</dbReference>
<dbReference type="Proteomes" id="UP000472270">
    <property type="component" value="Unassembled WGS sequence"/>
</dbReference>
<dbReference type="PANTHER" id="PTHR10856">
    <property type="entry name" value="CORONIN"/>
    <property type="match status" value="1"/>
</dbReference>
<reference evidence="1" key="1">
    <citation type="submission" date="2025-08" db="UniProtKB">
        <authorList>
            <consortium name="Ensembl"/>
        </authorList>
    </citation>
    <scope>IDENTIFICATION</scope>
</reference>
<dbReference type="Ensembl" id="ENSSRHT00000072627.1">
    <property type="protein sequence ID" value="ENSSRHP00000070701.1"/>
    <property type="gene ID" value="ENSSRHG00000035172.1"/>
</dbReference>